<name>A0A371H8P2_MUCPR</name>
<dbReference type="Pfam" id="PF04827">
    <property type="entry name" value="Plant_tran"/>
    <property type="match status" value="1"/>
</dbReference>
<organism evidence="1 2">
    <name type="scientific">Mucuna pruriens</name>
    <name type="common">Velvet bean</name>
    <name type="synonym">Dolichos pruriens</name>
    <dbReference type="NCBI Taxonomy" id="157652"/>
    <lineage>
        <taxon>Eukaryota</taxon>
        <taxon>Viridiplantae</taxon>
        <taxon>Streptophyta</taxon>
        <taxon>Embryophyta</taxon>
        <taxon>Tracheophyta</taxon>
        <taxon>Spermatophyta</taxon>
        <taxon>Magnoliopsida</taxon>
        <taxon>eudicotyledons</taxon>
        <taxon>Gunneridae</taxon>
        <taxon>Pentapetalae</taxon>
        <taxon>rosids</taxon>
        <taxon>fabids</taxon>
        <taxon>Fabales</taxon>
        <taxon>Fabaceae</taxon>
        <taxon>Papilionoideae</taxon>
        <taxon>50 kb inversion clade</taxon>
        <taxon>NPAAA clade</taxon>
        <taxon>indigoferoid/millettioid clade</taxon>
        <taxon>Phaseoleae</taxon>
        <taxon>Mucuna</taxon>
    </lineage>
</organism>
<feature type="non-terminal residue" evidence="1">
    <location>
        <position position="1"/>
    </location>
</feature>
<accession>A0A371H8P2</accession>
<protein>
    <submittedName>
        <fullName evidence="1">Uncharacterized protein</fullName>
    </submittedName>
</protein>
<dbReference type="InterPro" id="IPR006912">
    <property type="entry name" value="Harbinger_derived_prot"/>
</dbReference>
<evidence type="ECO:0000313" key="2">
    <source>
        <dbReference type="Proteomes" id="UP000257109"/>
    </source>
</evidence>
<dbReference type="Proteomes" id="UP000257109">
    <property type="component" value="Unassembled WGS sequence"/>
</dbReference>
<dbReference type="PANTHER" id="PTHR47150">
    <property type="entry name" value="OS12G0169200 PROTEIN"/>
    <property type="match status" value="1"/>
</dbReference>
<dbReference type="PANTHER" id="PTHR47150:SF7">
    <property type="entry name" value="NUCLEASE"/>
    <property type="match status" value="1"/>
</dbReference>
<reference evidence="1" key="1">
    <citation type="submission" date="2018-05" db="EMBL/GenBank/DDBJ databases">
        <title>Draft genome of Mucuna pruriens seed.</title>
        <authorList>
            <person name="Nnadi N.E."/>
            <person name="Vos R."/>
            <person name="Hasami M.H."/>
            <person name="Devisetty U.K."/>
            <person name="Aguiy J.C."/>
        </authorList>
    </citation>
    <scope>NUCLEOTIDE SEQUENCE [LARGE SCALE GENOMIC DNA]</scope>
    <source>
        <strain evidence="1">JCA_2017</strain>
    </source>
</reference>
<sequence length="116" mass="13721">MGEAHDFPNMLDVVQAYEVLQSRFTIVYGLTCAWHANTMKKIIHTCIILHNMIAEDEQQTYDVSNDSHPILLQHTCKRKRIFMINKITSNLKQNWWSIFGNISDIRIMKINFYVIY</sequence>
<evidence type="ECO:0000313" key="1">
    <source>
        <dbReference type="EMBL" id="RDX99172.1"/>
    </source>
</evidence>
<dbReference type="OrthoDB" id="1714179at2759"/>
<proteinExistence type="predicted"/>
<dbReference type="EMBL" id="QJKJ01003287">
    <property type="protein sequence ID" value="RDX99172.1"/>
    <property type="molecule type" value="Genomic_DNA"/>
</dbReference>
<comment type="caution">
    <text evidence="1">The sequence shown here is derived from an EMBL/GenBank/DDBJ whole genome shotgun (WGS) entry which is preliminary data.</text>
</comment>
<dbReference type="AlphaFoldDB" id="A0A371H8P2"/>
<keyword evidence="2" id="KW-1185">Reference proteome</keyword>
<gene>
    <name evidence="1" type="ORF">CR513_17817</name>
</gene>